<dbReference type="EMBL" id="LN891004">
    <property type="protein sequence ID" value="CUS12110.1"/>
    <property type="molecule type" value="Genomic_DNA"/>
</dbReference>
<keyword evidence="1" id="KW-0472">Membrane</keyword>
<proteinExistence type="predicted"/>
<name>A0A292Q074_9PEZI</name>
<evidence type="ECO:0000256" key="1">
    <source>
        <dbReference type="SAM" id="Phobius"/>
    </source>
</evidence>
<keyword evidence="1" id="KW-0812">Transmembrane</keyword>
<evidence type="ECO:0000313" key="2">
    <source>
        <dbReference type="EMBL" id="CUS12110.1"/>
    </source>
</evidence>
<reference evidence="2" key="1">
    <citation type="submission" date="2015-10" db="EMBL/GenBank/DDBJ databases">
        <authorList>
            <person name="Regsiter A."/>
            <person name="william w."/>
        </authorList>
    </citation>
    <scope>NUCLEOTIDE SEQUENCE</scope>
    <source>
        <strain evidence="2">Montdore</strain>
    </source>
</reference>
<feature type="transmembrane region" description="Helical" evidence="1">
    <location>
        <begin position="21"/>
        <end position="42"/>
    </location>
</feature>
<keyword evidence="1" id="KW-1133">Transmembrane helix</keyword>
<protein>
    <submittedName>
        <fullName evidence="2">Uncharacterized protein</fullName>
    </submittedName>
</protein>
<dbReference type="Proteomes" id="UP001412239">
    <property type="component" value="Unassembled WGS sequence"/>
</dbReference>
<keyword evidence="3" id="KW-1185">Reference proteome</keyword>
<feature type="transmembrane region" description="Helical" evidence="1">
    <location>
        <begin position="62"/>
        <end position="83"/>
    </location>
</feature>
<accession>A0A292Q074</accession>
<feature type="non-terminal residue" evidence="2">
    <location>
        <position position="108"/>
    </location>
</feature>
<sequence>MLVLIIDTPELTTAKGIRKTGIIYFAVFAFALIPILLIGNLIPSNTPRQNFEKRGDLMEKTLTVLFASVFTLTETALSTALHAEKSVMRRRVMHPGWFNNRASIHVST</sequence>
<gene>
    <name evidence="2" type="ORF">GSTUAT00003785001</name>
</gene>
<evidence type="ECO:0000313" key="3">
    <source>
        <dbReference type="Proteomes" id="UP001412239"/>
    </source>
</evidence>
<organism evidence="2 3">
    <name type="scientific">Tuber aestivum</name>
    <name type="common">summer truffle</name>
    <dbReference type="NCBI Taxonomy" id="59557"/>
    <lineage>
        <taxon>Eukaryota</taxon>
        <taxon>Fungi</taxon>
        <taxon>Dikarya</taxon>
        <taxon>Ascomycota</taxon>
        <taxon>Pezizomycotina</taxon>
        <taxon>Pezizomycetes</taxon>
        <taxon>Pezizales</taxon>
        <taxon>Tuberaceae</taxon>
        <taxon>Tuber</taxon>
    </lineage>
</organism>
<dbReference type="AlphaFoldDB" id="A0A292Q074"/>